<keyword evidence="13 20" id="KW-0106">Calcium</keyword>
<evidence type="ECO:0000256" key="11">
    <source>
        <dbReference type="ARBA" id="ARBA00022729"/>
    </source>
</evidence>
<dbReference type="GO" id="GO:0016042">
    <property type="term" value="P:lipid catabolic process"/>
    <property type="evidence" value="ECO:0007669"/>
    <property type="project" value="UniProtKB-KW"/>
</dbReference>
<comment type="subunit">
    <text evidence="5">Homodimer; dimerization is reversible, and the dimeric form is the active one.</text>
</comment>
<sequence>MWLFKMEAFMAFVNRIFFVFFALCGSFLFGEDSKKSIESNLQDSKQTSKNMKSNNEDSIRLAEITKDSKENIESSLKKDSISLAENKNIESNSQDSIKMIDVQKNSIKSPKNIESKSQNTKDSKDSINHNLQDFQYKNIESSLQNAKDSTNFMHNIDSIKLAQNSKSQDLINPKENIESNPQKDSTNTESNAQDSIKIAQNIESKNPKDSKESIESKNTKDSKTDSKNNIESNPKDSKETTESKNTKDSKTDSKENTESNNQDSIKITQNTESQNTQDSIKTTQNIESKPKKQKKPKKPKQTEPMFPLLNKEKKEELYHDGYLNAQDIPAAPTPLNKLSKLPLEEWRDTYMIYLYNFTPMYQSNYWRNEAKIQISFRVPMVRNIFKSGGILYVALTDTFFFQLFNESASSPVRDNDFQPEILYTYPMNIQFWGGALTEITTGWRHISNGEVGERSRGSDRWTIKAIWQSKHWGVDVESGFPVRHYEENPDIYKYIAGLDLKIYMRYGNHLADITFSNIVRKKAFFRGNLRLSYTYKYSQYVGLYIQYFIGNNDYLYEYNSFGHRIGAGFRFVR</sequence>
<dbReference type="OrthoDB" id="188433at2"/>
<keyword evidence="15" id="KW-0443">Lipid metabolism</keyword>
<protein>
    <recommendedName>
        <fullName evidence="18">Phosphatidylcholine 1-acylhydrolase</fullName>
        <ecNumber evidence="6">3.1.1.32</ecNumber>
        <ecNumber evidence="7">3.1.1.4</ecNumber>
    </recommendedName>
</protein>
<evidence type="ECO:0000256" key="20">
    <source>
        <dbReference type="PIRSR" id="PIRSR603187-2"/>
    </source>
</evidence>
<feature type="binding site" description="in dimeric form" evidence="20">
    <location>
        <position position="455"/>
    </location>
    <ligand>
        <name>Ca(2+)</name>
        <dbReference type="ChEBI" id="CHEBI:29108"/>
        <label>1</label>
    </ligand>
</feature>
<feature type="compositionally biased region" description="Basic and acidic residues" evidence="21">
    <location>
        <begin position="111"/>
        <end position="126"/>
    </location>
</feature>
<comment type="catalytic activity">
    <reaction evidence="2">
        <text>a 1,2-diacyl-sn-glycero-3-phosphocholine + H2O = a 1-acyl-sn-glycero-3-phosphocholine + a fatty acid + H(+)</text>
        <dbReference type="Rhea" id="RHEA:15801"/>
        <dbReference type="ChEBI" id="CHEBI:15377"/>
        <dbReference type="ChEBI" id="CHEBI:15378"/>
        <dbReference type="ChEBI" id="CHEBI:28868"/>
        <dbReference type="ChEBI" id="CHEBI:57643"/>
        <dbReference type="ChEBI" id="CHEBI:58168"/>
        <dbReference type="EC" id="3.1.1.4"/>
    </reaction>
</comment>
<gene>
    <name evidence="22" type="ORF">LS64_008260</name>
</gene>
<evidence type="ECO:0000256" key="13">
    <source>
        <dbReference type="ARBA" id="ARBA00022837"/>
    </source>
</evidence>
<comment type="caution">
    <text evidence="22">The sequence shown here is derived from an EMBL/GenBank/DDBJ whole genome shotgun (WGS) entry which is preliminary data.</text>
</comment>
<dbReference type="InterPro" id="IPR036541">
    <property type="entry name" value="PLipase_A1_sf"/>
</dbReference>
<dbReference type="EC" id="3.1.1.4" evidence="7"/>
<accession>A0A4U8T2L9</accession>
<keyword evidence="16" id="KW-0472">Membrane</keyword>
<dbReference type="Proteomes" id="UP000029714">
    <property type="component" value="Unassembled WGS sequence"/>
</dbReference>
<evidence type="ECO:0000256" key="2">
    <source>
        <dbReference type="ARBA" id="ARBA00001604"/>
    </source>
</evidence>
<dbReference type="PANTHER" id="PTHR40457">
    <property type="entry name" value="PHOSPHOLIPASE A1"/>
    <property type="match status" value="1"/>
</dbReference>
<evidence type="ECO:0000313" key="23">
    <source>
        <dbReference type="Proteomes" id="UP000029714"/>
    </source>
</evidence>
<reference evidence="22 23" key="1">
    <citation type="journal article" date="2014" name="Genome Announc.">
        <title>Draft genome sequences of eight enterohepatic helicobacter species isolated from both laboratory and wild rodents.</title>
        <authorList>
            <person name="Sheh A."/>
            <person name="Shen Z."/>
            <person name="Fox J.G."/>
        </authorList>
    </citation>
    <scope>NUCLEOTIDE SEQUENCE [LARGE SCALE GENOMIC DNA]</scope>
    <source>
        <strain evidence="22 23">MIT 97-6194</strain>
    </source>
</reference>
<evidence type="ECO:0000256" key="16">
    <source>
        <dbReference type="ARBA" id="ARBA00023136"/>
    </source>
</evidence>
<keyword evidence="17" id="KW-0998">Cell outer membrane</keyword>
<evidence type="ECO:0000256" key="18">
    <source>
        <dbReference type="ARBA" id="ARBA00032375"/>
    </source>
</evidence>
<organism evidence="22 23">
    <name type="scientific">Helicobacter saguini</name>
    <dbReference type="NCBI Taxonomy" id="1548018"/>
    <lineage>
        <taxon>Bacteria</taxon>
        <taxon>Pseudomonadati</taxon>
        <taxon>Campylobacterota</taxon>
        <taxon>Epsilonproteobacteria</taxon>
        <taxon>Campylobacterales</taxon>
        <taxon>Helicobacteraceae</taxon>
        <taxon>Helicobacter</taxon>
    </lineage>
</organism>
<evidence type="ECO:0000256" key="19">
    <source>
        <dbReference type="PIRSR" id="PIRSR603187-1"/>
    </source>
</evidence>
<evidence type="ECO:0000256" key="8">
    <source>
        <dbReference type="ARBA" id="ARBA00022452"/>
    </source>
</evidence>
<evidence type="ECO:0000256" key="6">
    <source>
        <dbReference type="ARBA" id="ARBA00013179"/>
    </source>
</evidence>
<evidence type="ECO:0000256" key="9">
    <source>
        <dbReference type="ARBA" id="ARBA00022692"/>
    </source>
</evidence>
<dbReference type="GO" id="GO:0004623">
    <property type="term" value="F:phospholipase A2 activity"/>
    <property type="evidence" value="ECO:0007669"/>
    <property type="project" value="UniProtKB-EC"/>
</dbReference>
<reference evidence="22 23" key="2">
    <citation type="journal article" date="2016" name="Infect. Immun.">
        <title>Helicobacter saguini, a Novel Helicobacter Isolated from Cotton-Top Tamarins with Ulcerative Colitis, Has Proinflammatory Properties and Induces Typhlocolitis and Dysplasia in Gnotobiotic IL-10-/- Mice.</title>
        <authorList>
            <person name="Shen Z."/>
            <person name="Mannion A."/>
            <person name="Whary M.T."/>
            <person name="Muthupalani S."/>
            <person name="Sheh A."/>
            <person name="Feng Y."/>
            <person name="Gong G."/>
            <person name="Vandamme P."/>
            <person name="Holcombe H.R."/>
            <person name="Paster B.J."/>
            <person name="Fox J.G."/>
        </authorList>
    </citation>
    <scope>NUCLEOTIDE SEQUENCE [LARGE SCALE GENOMIC DNA]</scope>
    <source>
        <strain evidence="22 23">MIT 97-6194</strain>
    </source>
</reference>
<keyword evidence="9" id="KW-0812">Transmembrane</keyword>
<dbReference type="GO" id="GO:0008970">
    <property type="term" value="F:phospholipase A1 activity"/>
    <property type="evidence" value="ECO:0007669"/>
    <property type="project" value="UniProtKB-EC"/>
</dbReference>
<dbReference type="Gene3D" id="2.40.230.10">
    <property type="entry name" value="Phospholipase A1"/>
    <property type="match status" value="1"/>
</dbReference>
<evidence type="ECO:0000256" key="7">
    <source>
        <dbReference type="ARBA" id="ARBA00013278"/>
    </source>
</evidence>
<feature type="compositionally biased region" description="Basic and acidic residues" evidence="21">
    <location>
        <begin position="205"/>
        <end position="257"/>
    </location>
</feature>
<feature type="region of interest" description="Disordered" evidence="21">
    <location>
        <begin position="104"/>
        <end position="126"/>
    </location>
</feature>
<dbReference type="PANTHER" id="PTHR40457:SF1">
    <property type="entry name" value="PHOSPHOLIPASE A1"/>
    <property type="match status" value="1"/>
</dbReference>
<keyword evidence="8" id="KW-1134">Transmembrane beta strand</keyword>
<dbReference type="InterPro" id="IPR003187">
    <property type="entry name" value="PLipase_A1"/>
</dbReference>
<evidence type="ECO:0000256" key="15">
    <source>
        <dbReference type="ARBA" id="ARBA00023098"/>
    </source>
</evidence>
<feature type="active site" description="Proton acceptor" evidence="19">
    <location>
        <position position="445"/>
    </location>
</feature>
<evidence type="ECO:0000256" key="21">
    <source>
        <dbReference type="SAM" id="MobiDB-lite"/>
    </source>
</evidence>
<comment type="similarity">
    <text evidence="4">Belongs to the phospholipase A1 family.</text>
</comment>
<dbReference type="GO" id="GO:0009279">
    <property type="term" value="C:cell outer membrane"/>
    <property type="evidence" value="ECO:0007669"/>
    <property type="project" value="UniProtKB-SubCell"/>
</dbReference>
<comment type="subcellular location">
    <subcellularLocation>
        <location evidence="3">Cell outer membrane</location>
        <topology evidence="3">Multi-pass membrane protein</topology>
    </subcellularLocation>
</comment>
<keyword evidence="14" id="KW-0442">Lipid degradation</keyword>
<evidence type="ECO:0000256" key="14">
    <source>
        <dbReference type="ARBA" id="ARBA00022963"/>
    </source>
</evidence>
<evidence type="ECO:0000256" key="5">
    <source>
        <dbReference type="ARBA" id="ARBA00011702"/>
    </source>
</evidence>
<keyword evidence="11" id="KW-0732">Signal</keyword>
<dbReference type="STRING" id="1548018.LS64_12435"/>
<dbReference type="EC" id="3.1.1.32" evidence="6"/>
<evidence type="ECO:0000256" key="3">
    <source>
        <dbReference type="ARBA" id="ARBA00004571"/>
    </source>
</evidence>
<evidence type="ECO:0000256" key="10">
    <source>
        <dbReference type="ARBA" id="ARBA00022723"/>
    </source>
</evidence>
<dbReference type="SUPFAM" id="SSF56931">
    <property type="entry name" value="Outer membrane phospholipase A (OMPLA)"/>
    <property type="match status" value="1"/>
</dbReference>
<proteinExistence type="inferred from homology"/>
<dbReference type="PRINTS" id="PR01486">
    <property type="entry name" value="PHPHLIPASEA1"/>
</dbReference>
<feature type="compositionally biased region" description="Polar residues" evidence="21">
    <location>
        <begin position="178"/>
        <end position="194"/>
    </location>
</feature>
<evidence type="ECO:0000256" key="12">
    <source>
        <dbReference type="ARBA" id="ARBA00022801"/>
    </source>
</evidence>
<comment type="catalytic activity">
    <reaction evidence="1">
        <text>a 1,2-diacyl-sn-glycero-3-phosphocholine + H2O = a 2-acyl-sn-glycero-3-phosphocholine + a fatty acid + H(+)</text>
        <dbReference type="Rhea" id="RHEA:18689"/>
        <dbReference type="ChEBI" id="CHEBI:15377"/>
        <dbReference type="ChEBI" id="CHEBI:15378"/>
        <dbReference type="ChEBI" id="CHEBI:28868"/>
        <dbReference type="ChEBI" id="CHEBI:57643"/>
        <dbReference type="ChEBI" id="CHEBI:57875"/>
        <dbReference type="EC" id="3.1.1.32"/>
    </reaction>
</comment>
<evidence type="ECO:0000256" key="1">
    <source>
        <dbReference type="ARBA" id="ARBA00000111"/>
    </source>
</evidence>
<keyword evidence="10 20" id="KW-0479">Metal-binding</keyword>
<evidence type="ECO:0000256" key="17">
    <source>
        <dbReference type="ARBA" id="ARBA00023237"/>
    </source>
</evidence>
<dbReference type="Pfam" id="PF02253">
    <property type="entry name" value="PLA1"/>
    <property type="match status" value="1"/>
</dbReference>
<keyword evidence="12" id="KW-0378">Hydrolase</keyword>
<keyword evidence="23" id="KW-1185">Reference proteome</keyword>
<feature type="binding site" description="in dimeric form" evidence="20">
    <location>
        <position position="409"/>
    </location>
    <ligand>
        <name>Ca(2+)</name>
        <dbReference type="ChEBI" id="CHEBI:29108"/>
        <label>1</label>
    </ligand>
</feature>
<feature type="region of interest" description="Disordered" evidence="21">
    <location>
        <begin position="164"/>
        <end position="309"/>
    </location>
</feature>
<dbReference type="GO" id="GO:0046872">
    <property type="term" value="F:metal ion binding"/>
    <property type="evidence" value="ECO:0007669"/>
    <property type="project" value="UniProtKB-KW"/>
</dbReference>
<dbReference type="AlphaFoldDB" id="A0A4U8T2L9"/>
<evidence type="ECO:0000313" key="22">
    <source>
        <dbReference type="EMBL" id="TLD93613.1"/>
    </source>
</evidence>
<comment type="cofactor">
    <cofactor evidence="20">
        <name>Ca(2+)</name>
        <dbReference type="ChEBI" id="CHEBI:29108"/>
    </cofactor>
    <text evidence="20">Binds 1 Ca(2+) ion per monomer.</text>
</comment>
<feature type="compositionally biased region" description="Polar residues" evidence="21">
    <location>
        <begin position="258"/>
        <end position="287"/>
    </location>
</feature>
<name>A0A4U8T2L9_9HELI</name>
<dbReference type="EMBL" id="JRMP02000013">
    <property type="protein sequence ID" value="TLD93613.1"/>
    <property type="molecule type" value="Genomic_DNA"/>
</dbReference>
<feature type="active site" description="Nucleophile" evidence="19">
    <location>
        <position position="447"/>
    </location>
</feature>
<evidence type="ECO:0000256" key="4">
    <source>
        <dbReference type="ARBA" id="ARBA00010525"/>
    </source>
</evidence>